<proteinExistence type="predicted"/>
<dbReference type="Proteomes" id="UP001595681">
    <property type="component" value="Unassembled WGS sequence"/>
</dbReference>
<reference evidence="2" key="1">
    <citation type="journal article" date="2019" name="Int. J. Syst. Evol. Microbiol.">
        <title>The Global Catalogue of Microorganisms (GCM) 10K type strain sequencing project: providing services to taxonomists for standard genome sequencing and annotation.</title>
        <authorList>
            <consortium name="The Broad Institute Genomics Platform"/>
            <consortium name="The Broad Institute Genome Sequencing Center for Infectious Disease"/>
            <person name="Wu L."/>
            <person name="Ma J."/>
        </authorList>
    </citation>
    <scope>NUCLEOTIDE SEQUENCE [LARGE SCALE GENOMIC DNA]</scope>
    <source>
        <strain evidence="2">CCM 7491</strain>
    </source>
</reference>
<dbReference type="EMBL" id="JBHRVU010000004">
    <property type="protein sequence ID" value="MFC3441063.1"/>
    <property type="molecule type" value="Genomic_DNA"/>
</dbReference>
<comment type="caution">
    <text evidence="1">The sequence shown here is derived from an EMBL/GenBank/DDBJ whole genome shotgun (WGS) entry which is preliminary data.</text>
</comment>
<evidence type="ECO:0008006" key="3">
    <source>
        <dbReference type="Google" id="ProtNLM"/>
    </source>
</evidence>
<evidence type="ECO:0000313" key="2">
    <source>
        <dbReference type="Proteomes" id="UP001595681"/>
    </source>
</evidence>
<sequence length="53" mass="6063">MTRTTTRARLQRHVQKAQHIYIPHSSWTRADHKPVASTPAPIAADDFWARLGL</sequence>
<keyword evidence="2" id="KW-1185">Reference proteome</keyword>
<organism evidence="1 2">
    <name type="scientific">Sphingobium rhizovicinum</name>
    <dbReference type="NCBI Taxonomy" id="432308"/>
    <lineage>
        <taxon>Bacteria</taxon>
        <taxon>Pseudomonadati</taxon>
        <taxon>Pseudomonadota</taxon>
        <taxon>Alphaproteobacteria</taxon>
        <taxon>Sphingomonadales</taxon>
        <taxon>Sphingomonadaceae</taxon>
        <taxon>Sphingobium</taxon>
    </lineage>
</organism>
<gene>
    <name evidence="1" type="ORF">ACFOKF_07605</name>
</gene>
<name>A0ABV7NC47_9SPHN</name>
<dbReference type="RefSeq" id="WP_380794590.1">
    <property type="nucleotide sequence ID" value="NZ_JBHRVU010000004.1"/>
</dbReference>
<accession>A0ABV7NC47</accession>
<evidence type="ECO:0000313" key="1">
    <source>
        <dbReference type="EMBL" id="MFC3441063.1"/>
    </source>
</evidence>
<protein>
    <recommendedName>
        <fullName evidence="3">Transposase</fullName>
    </recommendedName>
</protein>